<dbReference type="GeneID" id="98115157"/>
<proteinExistence type="inferred from homology"/>
<dbReference type="PROSITE" id="PS50211">
    <property type="entry name" value="DENN"/>
    <property type="match status" value="1"/>
</dbReference>
<feature type="domain" description="UDENN" evidence="3">
    <location>
        <begin position="114"/>
        <end position="568"/>
    </location>
</feature>
<feature type="compositionally biased region" description="Low complexity" evidence="2">
    <location>
        <begin position="50"/>
        <end position="81"/>
    </location>
</feature>
<evidence type="ECO:0000256" key="1">
    <source>
        <dbReference type="ARBA" id="ARBA00038178"/>
    </source>
</evidence>
<feature type="region of interest" description="Disordered" evidence="2">
    <location>
        <begin position="630"/>
        <end position="673"/>
    </location>
</feature>
<dbReference type="Proteomes" id="UP001610728">
    <property type="component" value="Unassembled WGS sequence"/>
</dbReference>
<dbReference type="InterPro" id="IPR051731">
    <property type="entry name" value="DENND11/AVL9_GEFs"/>
</dbReference>
<keyword evidence="5" id="KW-1185">Reference proteome</keyword>
<evidence type="ECO:0000313" key="5">
    <source>
        <dbReference type="Proteomes" id="UP001610728"/>
    </source>
</evidence>
<evidence type="ECO:0000256" key="2">
    <source>
        <dbReference type="SAM" id="MobiDB-lite"/>
    </source>
</evidence>
<dbReference type="PANTHER" id="PTHR31017">
    <property type="entry name" value="LATE SECRETORY PATHWAY PROTEIN AVL9-RELATED"/>
    <property type="match status" value="1"/>
</dbReference>
<evidence type="ECO:0000313" key="4">
    <source>
        <dbReference type="EMBL" id="KAL2891553.1"/>
    </source>
</evidence>
<protein>
    <submittedName>
        <fullName evidence="4">Late secretory pathway protein AVL9</fullName>
    </submittedName>
</protein>
<dbReference type="InterPro" id="IPR018307">
    <property type="entry name" value="ABL9/DENND6_dom"/>
</dbReference>
<feature type="compositionally biased region" description="Low complexity" evidence="2">
    <location>
        <begin position="791"/>
        <end position="802"/>
    </location>
</feature>
<dbReference type="InterPro" id="IPR037516">
    <property type="entry name" value="Tripartite_DENN"/>
</dbReference>
<sequence>MSTEEPIDPWKEPQAQTEEVAPTPEDIKQTLPSPPSPASASPPRSPLPNPNSASITTSAADTVSTPPVSSPPAAASTDPAPIPAITPVLKIAPGVLSQIEPSTPSTPSQAGFIPLVSVVDFHHARGPEVEYWFGADEGQDPAAEYGWSLLPFMALSDGAHATNPIANISICYYRSSEDFSYFTLLRPESPMNGPAISLFGIACTRQLDSTMLKVRPPDVTRSTVQKAVVVITDSPQHFGMLRERLSIVTQAWFAQREFTDVEILHHFQESLADDKRRGMMAPNVDGGDQYLGLSLREFVHEFKWQTLVLLKCCLLQPKMLFFGTRCDRLCMVQFCLISLIPRLIRSMQDCADPDLNAYEKTLAKSVSFRSSDRASTLAFMGLPLQIFGKGALFGPYTPLQQLDVLADVGTKSYIVGSTNSLLLQQRDRYSDILINLDENTINITSSSLRSALSLTAADRRWIDFLTQAVNDTWDDANPANPTNLQYMGSEAFIRMQFEEYIIAMLSSVRYHLFIQKDPSKRLAHIDGDPALDFGLDWIEAWTRTENHRMWYTHTDDAIFDVVEPRHPCAGGLTIDDVQRRISEQVKELHLDDKLAQGKEAIGRNWAAGKDRASAVVNKFWTDMEAFRELQRKKAEEEKQKAAEARTQSQGPEQAPNSAKSSNQSTITDEKAPVMTVGERASSYMSSWASWAGEKRKTGGGWGFGRKTSPNTPTNSDSPPSGNTATSTDSGYNDKTRDVSSSPSAPAGHYRSLHTSNLSGSSFELAADIHSDDDYDDSRAQQIAPTTSRVGSASTTTATAAASPETVQTAGALDTKS</sequence>
<feature type="region of interest" description="Disordered" evidence="2">
    <location>
        <begin position="772"/>
        <end position="816"/>
    </location>
</feature>
<reference evidence="4 5" key="1">
    <citation type="submission" date="2020-05" db="EMBL/GenBank/DDBJ databases">
        <title>Ceratocystis lukuohia genome.</title>
        <authorList>
            <person name="Harrington T.C."/>
            <person name="Kim K."/>
            <person name="Mayers C.G."/>
        </authorList>
    </citation>
    <scope>NUCLEOTIDE SEQUENCE [LARGE SCALE GENOMIC DNA]</scope>
    <source>
        <strain evidence="4 5">C4212</strain>
    </source>
</reference>
<comment type="caution">
    <text evidence="4">The sequence shown here is derived from an EMBL/GenBank/DDBJ whole genome shotgun (WGS) entry which is preliminary data.</text>
</comment>
<feature type="compositionally biased region" description="Polar residues" evidence="2">
    <location>
        <begin position="646"/>
        <end position="666"/>
    </location>
</feature>
<dbReference type="RefSeq" id="XP_070862733.1">
    <property type="nucleotide sequence ID" value="XM_071005438.1"/>
</dbReference>
<comment type="similarity">
    <text evidence="1">Belongs to the AVL9 family.</text>
</comment>
<accession>A0ABR4MTF8</accession>
<gene>
    <name evidence="4" type="ORF">HOO65_010911</name>
</gene>
<organism evidence="4 5">
    <name type="scientific">Ceratocystis lukuohia</name>
    <dbReference type="NCBI Taxonomy" id="2019550"/>
    <lineage>
        <taxon>Eukaryota</taxon>
        <taxon>Fungi</taxon>
        <taxon>Dikarya</taxon>
        <taxon>Ascomycota</taxon>
        <taxon>Pezizomycotina</taxon>
        <taxon>Sordariomycetes</taxon>
        <taxon>Hypocreomycetidae</taxon>
        <taxon>Microascales</taxon>
        <taxon>Ceratocystidaceae</taxon>
        <taxon>Ceratocystis</taxon>
    </lineage>
</organism>
<feature type="compositionally biased region" description="Low complexity" evidence="2">
    <location>
        <begin position="707"/>
        <end position="723"/>
    </location>
</feature>
<feature type="region of interest" description="Disordered" evidence="2">
    <location>
        <begin position="694"/>
        <end position="755"/>
    </location>
</feature>
<dbReference type="PANTHER" id="PTHR31017:SF1">
    <property type="entry name" value="LATE SECRETORY PATHWAY PROTEIN AVL9 HOMOLOG"/>
    <property type="match status" value="1"/>
</dbReference>
<dbReference type="EMBL" id="JABSNW010000001">
    <property type="protein sequence ID" value="KAL2891553.1"/>
    <property type="molecule type" value="Genomic_DNA"/>
</dbReference>
<dbReference type="Pfam" id="PF09794">
    <property type="entry name" value="Avl9"/>
    <property type="match status" value="1"/>
</dbReference>
<feature type="compositionally biased region" description="Basic and acidic residues" evidence="2">
    <location>
        <begin position="630"/>
        <end position="643"/>
    </location>
</feature>
<name>A0ABR4MTF8_9PEZI</name>
<feature type="region of interest" description="Disordered" evidence="2">
    <location>
        <begin position="1"/>
        <end position="81"/>
    </location>
</feature>
<evidence type="ECO:0000259" key="3">
    <source>
        <dbReference type="PROSITE" id="PS50211"/>
    </source>
</evidence>
<feature type="compositionally biased region" description="Polar residues" evidence="2">
    <location>
        <begin position="779"/>
        <end position="790"/>
    </location>
</feature>